<evidence type="ECO:0000313" key="2">
    <source>
        <dbReference type="EMBL" id="CAJ0967808.1"/>
    </source>
</evidence>
<feature type="region of interest" description="Disordered" evidence="1">
    <location>
        <begin position="129"/>
        <end position="197"/>
    </location>
</feature>
<evidence type="ECO:0000256" key="1">
    <source>
        <dbReference type="SAM" id="MobiDB-lite"/>
    </source>
</evidence>
<gene>
    <name evidence="2" type="ORF">RIMI_LOCUS22511889</name>
</gene>
<dbReference type="EMBL" id="CAUEEQ010078613">
    <property type="protein sequence ID" value="CAJ0967808.1"/>
    <property type="molecule type" value="Genomic_DNA"/>
</dbReference>
<evidence type="ECO:0000313" key="3">
    <source>
        <dbReference type="Proteomes" id="UP001176940"/>
    </source>
</evidence>
<comment type="caution">
    <text evidence="2">The sequence shown here is derived from an EMBL/GenBank/DDBJ whole genome shotgun (WGS) entry which is preliminary data.</text>
</comment>
<sequence length="327" mass="37383">MSHEKTHYQGRAKYACAGAVAEDQKRTSWKEDRRRRSGPETHMLRNTVHYQSRSGQVGVVTSLFSSPAFRWWRSGVRMSKFRIPCARSALLSLSSVGAAIFLGPRVHRWSALLHGASGKWPRDAARAQKRSRRPFSQSRDANSALGKWPPRSLLRSRGHFPEAPCSRALHLRTRGPRKMAAPTDERDNSADRAVSSRARREFGTWTCAHHYATNGKLGKKRAMSPRPPDQTSLIDRRKRRLCIDNQLSDTIFRWFVNQMFEHKTRKRKEIQQLFCGREYYPTSSRLISSLEKVRPGISPRFFSQKIAANDPEKNMPSTAANATIRSP</sequence>
<name>A0ABN9MLZ8_9NEOB</name>
<proteinExistence type="predicted"/>
<protein>
    <submittedName>
        <fullName evidence="2">Uncharacterized protein</fullName>
    </submittedName>
</protein>
<accession>A0ABN9MLZ8</accession>
<keyword evidence="3" id="KW-1185">Reference proteome</keyword>
<reference evidence="2" key="1">
    <citation type="submission" date="2023-07" db="EMBL/GenBank/DDBJ databases">
        <authorList>
            <person name="Stuckert A."/>
        </authorList>
    </citation>
    <scope>NUCLEOTIDE SEQUENCE</scope>
</reference>
<organism evidence="2 3">
    <name type="scientific">Ranitomeya imitator</name>
    <name type="common">mimic poison frog</name>
    <dbReference type="NCBI Taxonomy" id="111125"/>
    <lineage>
        <taxon>Eukaryota</taxon>
        <taxon>Metazoa</taxon>
        <taxon>Chordata</taxon>
        <taxon>Craniata</taxon>
        <taxon>Vertebrata</taxon>
        <taxon>Euteleostomi</taxon>
        <taxon>Amphibia</taxon>
        <taxon>Batrachia</taxon>
        <taxon>Anura</taxon>
        <taxon>Neobatrachia</taxon>
        <taxon>Hyloidea</taxon>
        <taxon>Dendrobatidae</taxon>
        <taxon>Dendrobatinae</taxon>
        <taxon>Ranitomeya</taxon>
    </lineage>
</organism>
<dbReference type="Proteomes" id="UP001176940">
    <property type="component" value="Unassembled WGS sequence"/>
</dbReference>